<dbReference type="Pfam" id="PF02687">
    <property type="entry name" value="FtsX"/>
    <property type="match status" value="1"/>
</dbReference>
<evidence type="ECO:0000256" key="2">
    <source>
        <dbReference type="ARBA" id="ARBA00022475"/>
    </source>
</evidence>
<evidence type="ECO:0000259" key="7">
    <source>
        <dbReference type="Pfam" id="PF02687"/>
    </source>
</evidence>
<keyword evidence="5 6" id="KW-0472">Membrane</keyword>
<dbReference type="InterPro" id="IPR025857">
    <property type="entry name" value="MacB_PCD"/>
</dbReference>
<organism evidence="9">
    <name type="scientific">marine metagenome</name>
    <dbReference type="NCBI Taxonomy" id="408172"/>
    <lineage>
        <taxon>unclassified sequences</taxon>
        <taxon>metagenomes</taxon>
        <taxon>ecological metagenomes</taxon>
    </lineage>
</organism>
<dbReference type="AlphaFoldDB" id="A0A381VPJ7"/>
<feature type="transmembrane region" description="Helical" evidence="6">
    <location>
        <begin position="262"/>
        <end position="285"/>
    </location>
</feature>
<feature type="transmembrane region" description="Helical" evidence="6">
    <location>
        <begin position="20"/>
        <end position="43"/>
    </location>
</feature>
<dbReference type="PANTHER" id="PTHR30489:SF0">
    <property type="entry name" value="LIPOPROTEIN-RELEASING SYSTEM TRANSMEMBRANE PROTEIN LOLE"/>
    <property type="match status" value="1"/>
</dbReference>
<evidence type="ECO:0000256" key="4">
    <source>
        <dbReference type="ARBA" id="ARBA00022989"/>
    </source>
</evidence>
<evidence type="ECO:0000256" key="6">
    <source>
        <dbReference type="SAM" id="Phobius"/>
    </source>
</evidence>
<dbReference type="InterPro" id="IPR051447">
    <property type="entry name" value="Lipoprotein-release_system"/>
</dbReference>
<evidence type="ECO:0000256" key="3">
    <source>
        <dbReference type="ARBA" id="ARBA00022692"/>
    </source>
</evidence>
<name>A0A381VPJ7_9ZZZZ</name>
<keyword evidence="3 6" id="KW-0812">Transmembrane</keyword>
<dbReference type="Pfam" id="PF12704">
    <property type="entry name" value="MacB_PCD"/>
    <property type="match status" value="1"/>
</dbReference>
<feature type="domain" description="MacB-like periplasmic core" evidence="8">
    <location>
        <begin position="20"/>
        <end position="190"/>
    </location>
</feature>
<comment type="subcellular location">
    <subcellularLocation>
        <location evidence="1">Cell membrane</location>
        <topology evidence="1">Multi-pass membrane protein</topology>
    </subcellularLocation>
</comment>
<feature type="transmembrane region" description="Helical" evidence="6">
    <location>
        <begin position="366"/>
        <end position="388"/>
    </location>
</feature>
<feature type="domain" description="ABC3 transporter permease C-terminal" evidence="7">
    <location>
        <begin position="267"/>
        <end position="390"/>
    </location>
</feature>
<dbReference type="PANTHER" id="PTHR30489">
    <property type="entry name" value="LIPOPROTEIN-RELEASING SYSTEM TRANSMEMBRANE PROTEIN LOLE"/>
    <property type="match status" value="1"/>
</dbReference>
<keyword evidence="2" id="KW-1003">Cell membrane</keyword>
<evidence type="ECO:0000256" key="1">
    <source>
        <dbReference type="ARBA" id="ARBA00004651"/>
    </source>
</evidence>
<dbReference type="InterPro" id="IPR003838">
    <property type="entry name" value="ABC3_permease_C"/>
</dbReference>
<protein>
    <submittedName>
        <fullName evidence="9">Uncharacterized protein</fullName>
    </submittedName>
</protein>
<accession>A0A381VPJ7</accession>
<sequence length="406" mass="44704">MKTLEVSWRNLWRNRTRTNVTITAVALCIAILIIFQSMIVGLIEKAVFNTTNLVIGEVQIHANGYLNDKSLYKDLKNTEKIKSIAKKNNIGLVERSYGFGLISSGTKSAGTQFWGVNPESELMHFDFAKHINQGTFLNSSSSNKIVLGNKLALSLAAEVGTELVVFVQGADGSLGNDLFYVSGILKNVADNIDRSAAIILENDFNILFSSNNMIHEIALNSKGNFEAEEIQHLMFAEIKDVEIDTWKQLMPTIALMTEKMSVFMRTLFSLIFTIAAGLGVMNTMIMSTYDRMKEFGIIRAIGATPWRIIKQVSLESFILTFVASIIGTVVGLSAALYFQKYGFDVSGQGNLSFGGVVMDPIWKASVSLGIILLPIGLMMLTSILSSLYPASIAARIKPVEAIHYKK</sequence>
<gene>
    <name evidence="9" type="ORF">METZ01_LOCUS95110</name>
</gene>
<reference evidence="9" key="1">
    <citation type="submission" date="2018-05" db="EMBL/GenBank/DDBJ databases">
        <authorList>
            <person name="Lanie J.A."/>
            <person name="Ng W.-L."/>
            <person name="Kazmierczak K.M."/>
            <person name="Andrzejewski T.M."/>
            <person name="Davidsen T.M."/>
            <person name="Wayne K.J."/>
            <person name="Tettelin H."/>
            <person name="Glass J.I."/>
            <person name="Rusch D."/>
            <person name="Podicherti R."/>
            <person name="Tsui H.-C.T."/>
            <person name="Winkler M.E."/>
        </authorList>
    </citation>
    <scope>NUCLEOTIDE SEQUENCE</scope>
</reference>
<evidence type="ECO:0000313" key="9">
    <source>
        <dbReference type="EMBL" id="SVA42256.1"/>
    </source>
</evidence>
<dbReference type="EMBL" id="UINC01009420">
    <property type="protein sequence ID" value="SVA42256.1"/>
    <property type="molecule type" value="Genomic_DNA"/>
</dbReference>
<dbReference type="GO" id="GO:0044874">
    <property type="term" value="P:lipoprotein localization to outer membrane"/>
    <property type="evidence" value="ECO:0007669"/>
    <property type="project" value="TreeGrafter"/>
</dbReference>
<dbReference type="GO" id="GO:0098797">
    <property type="term" value="C:plasma membrane protein complex"/>
    <property type="evidence" value="ECO:0007669"/>
    <property type="project" value="TreeGrafter"/>
</dbReference>
<feature type="transmembrane region" description="Helical" evidence="6">
    <location>
        <begin position="317"/>
        <end position="338"/>
    </location>
</feature>
<keyword evidence="4 6" id="KW-1133">Transmembrane helix</keyword>
<evidence type="ECO:0000259" key="8">
    <source>
        <dbReference type="Pfam" id="PF12704"/>
    </source>
</evidence>
<proteinExistence type="predicted"/>
<evidence type="ECO:0000256" key="5">
    <source>
        <dbReference type="ARBA" id="ARBA00023136"/>
    </source>
</evidence>